<reference evidence="10" key="2">
    <citation type="submission" date="2022-03" db="EMBL/GenBank/DDBJ databases">
        <title>Draft title - Genomic analysis of global carrot germplasm unveils the trajectory of domestication and the origin of high carotenoid orange carrot.</title>
        <authorList>
            <person name="Iorizzo M."/>
            <person name="Ellison S."/>
            <person name="Senalik D."/>
            <person name="Macko-Podgorni A."/>
            <person name="Grzebelus D."/>
            <person name="Bostan H."/>
            <person name="Rolling W."/>
            <person name="Curaba J."/>
            <person name="Simon P."/>
        </authorList>
    </citation>
    <scope>NUCLEOTIDE SEQUENCE</scope>
    <source>
        <tissue evidence="10">Leaf</tissue>
    </source>
</reference>
<evidence type="ECO:0000256" key="8">
    <source>
        <dbReference type="SAM" id="MobiDB-lite"/>
    </source>
</evidence>
<evidence type="ECO:0000313" key="11">
    <source>
        <dbReference type="Proteomes" id="UP000077755"/>
    </source>
</evidence>
<protein>
    <recommendedName>
        <fullName evidence="9">DDE Tnp4 domain-containing protein</fullName>
    </recommendedName>
</protein>
<dbReference type="InterPro" id="IPR045249">
    <property type="entry name" value="HARBI1-like"/>
</dbReference>
<comment type="similarity">
    <text evidence="3">Belongs to the HARBI1 family.</text>
</comment>
<evidence type="ECO:0000259" key="9">
    <source>
        <dbReference type="Pfam" id="PF13359"/>
    </source>
</evidence>
<evidence type="ECO:0000256" key="6">
    <source>
        <dbReference type="ARBA" id="ARBA00022801"/>
    </source>
</evidence>
<dbReference type="Pfam" id="PF13359">
    <property type="entry name" value="DDE_Tnp_4"/>
    <property type="match status" value="1"/>
</dbReference>
<keyword evidence="7" id="KW-0539">Nucleus</keyword>
<evidence type="ECO:0000256" key="1">
    <source>
        <dbReference type="ARBA" id="ARBA00001968"/>
    </source>
</evidence>
<dbReference type="Proteomes" id="UP000077755">
    <property type="component" value="Chromosome 5"/>
</dbReference>
<feature type="compositionally biased region" description="Polar residues" evidence="8">
    <location>
        <begin position="226"/>
        <end position="255"/>
    </location>
</feature>
<dbReference type="EMBL" id="CP093347">
    <property type="protein sequence ID" value="WOH01146.1"/>
    <property type="molecule type" value="Genomic_DNA"/>
</dbReference>
<sequence length="269" mass="31256">MKADFQIFKKLKFGESGLGWNELSKTIEAPESWWTHAIQQMDPFNPNNQFGQSSGSYDPFNTHNYEFHHAACVYTLAYYYDSFLKKDRHFHSVLEALCRMARDYIKPASNYNAGSKFHKPQQSYVHKKGYMAPYKGSKIRYHLQDFRRANGTAREPRNAKERYNHLHSSCRMVIERTFGVWKAKFAILANMPMYTINTQTDIVLATMTVHNYIRKSNVADNAFQTAEQENYMPENSTSRTNINRGESSSESNNDEIWNAKRDEIAAGIK</sequence>
<keyword evidence="4" id="KW-0540">Nuclease</keyword>
<evidence type="ECO:0000256" key="4">
    <source>
        <dbReference type="ARBA" id="ARBA00022722"/>
    </source>
</evidence>
<proteinExistence type="inferred from homology"/>
<dbReference type="AlphaFoldDB" id="A0AAF1B2J6"/>
<dbReference type="PANTHER" id="PTHR22930:SF221">
    <property type="entry name" value="NUCLEASE HARBI1"/>
    <property type="match status" value="1"/>
</dbReference>
<keyword evidence="5" id="KW-0479">Metal-binding</keyword>
<dbReference type="GO" id="GO:0004518">
    <property type="term" value="F:nuclease activity"/>
    <property type="evidence" value="ECO:0007669"/>
    <property type="project" value="UniProtKB-KW"/>
</dbReference>
<gene>
    <name evidence="10" type="ORF">DCAR_0520527</name>
</gene>
<accession>A0AAF1B2J6</accession>
<evidence type="ECO:0000256" key="5">
    <source>
        <dbReference type="ARBA" id="ARBA00022723"/>
    </source>
</evidence>
<comment type="cofactor">
    <cofactor evidence="1">
        <name>a divalent metal cation</name>
        <dbReference type="ChEBI" id="CHEBI:60240"/>
    </cofactor>
</comment>
<evidence type="ECO:0000256" key="2">
    <source>
        <dbReference type="ARBA" id="ARBA00004123"/>
    </source>
</evidence>
<evidence type="ECO:0000256" key="3">
    <source>
        <dbReference type="ARBA" id="ARBA00006958"/>
    </source>
</evidence>
<dbReference type="InterPro" id="IPR027806">
    <property type="entry name" value="HARBI1_dom"/>
</dbReference>
<reference evidence="10" key="1">
    <citation type="journal article" date="2016" name="Nat. Genet.">
        <title>A high-quality carrot genome assembly provides new insights into carotenoid accumulation and asterid genome evolution.</title>
        <authorList>
            <person name="Iorizzo M."/>
            <person name="Ellison S."/>
            <person name="Senalik D."/>
            <person name="Zeng P."/>
            <person name="Satapoomin P."/>
            <person name="Huang J."/>
            <person name="Bowman M."/>
            <person name="Iovene M."/>
            <person name="Sanseverino W."/>
            <person name="Cavagnaro P."/>
            <person name="Yildiz M."/>
            <person name="Macko-Podgorni A."/>
            <person name="Moranska E."/>
            <person name="Grzebelus E."/>
            <person name="Grzebelus D."/>
            <person name="Ashrafi H."/>
            <person name="Zheng Z."/>
            <person name="Cheng S."/>
            <person name="Spooner D."/>
            <person name="Van Deynze A."/>
            <person name="Simon P."/>
        </authorList>
    </citation>
    <scope>NUCLEOTIDE SEQUENCE</scope>
    <source>
        <tissue evidence="10">Leaf</tissue>
    </source>
</reference>
<comment type="subcellular location">
    <subcellularLocation>
        <location evidence="2">Nucleus</location>
    </subcellularLocation>
</comment>
<feature type="domain" description="DDE Tnp4" evidence="9">
    <location>
        <begin position="124"/>
        <end position="211"/>
    </location>
</feature>
<keyword evidence="11" id="KW-1185">Reference proteome</keyword>
<dbReference type="PANTHER" id="PTHR22930">
    <property type="match status" value="1"/>
</dbReference>
<organism evidence="10 11">
    <name type="scientific">Daucus carota subsp. sativus</name>
    <name type="common">Carrot</name>
    <dbReference type="NCBI Taxonomy" id="79200"/>
    <lineage>
        <taxon>Eukaryota</taxon>
        <taxon>Viridiplantae</taxon>
        <taxon>Streptophyta</taxon>
        <taxon>Embryophyta</taxon>
        <taxon>Tracheophyta</taxon>
        <taxon>Spermatophyta</taxon>
        <taxon>Magnoliopsida</taxon>
        <taxon>eudicotyledons</taxon>
        <taxon>Gunneridae</taxon>
        <taxon>Pentapetalae</taxon>
        <taxon>asterids</taxon>
        <taxon>campanulids</taxon>
        <taxon>Apiales</taxon>
        <taxon>Apiaceae</taxon>
        <taxon>Apioideae</taxon>
        <taxon>Scandiceae</taxon>
        <taxon>Daucinae</taxon>
        <taxon>Daucus</taxon>
        <taxon>Daucus sect. Daucus</taxon>
    </lineage>
</organism>
<feature type="region of interest" description="Disordered" evidence="8">
    <location>
        <begin position="226"/>
        <end position="258"/>
    </location>
</feature>
<evidence type="ECO:0000313" key="10">
    <source>
        <dbReference type="EMBL" id="WOH01146.1"/>
    </source>
</evidence>
<keyword evidence="6" id="KW-0378">Hydrolase</keyword>
<evidence type="ECO:0000256" key="7">
    <source>
        <dbReference type="ARBA" id="ARBA00023242"/>
    </source>
</evidence>
<dbReference type="GO" id="GO:0005634">
    <property type="term" value="C:nucleus"/>
    <property type="evidence" value="ECO:0007669"/>
    <property type="project" value="UniProtKB-SubCell"/>
</dbReference>
<dbReference type="GO" id="GO:0046872">
    <property type="term" value="F:metal ion binding"/>
    <property type="evidence" value="ECO:0007669"/>
    <property type="project" value="UniProtKB-KW"/>
</dbReference>
<name>A0AAF1B2J6_DAUCS</name>
<dbReference type="GO" id="GO:0016787">
    <property type="term" value="F:hydrolase activity"/>
    <property type="evidence" value="ECO:0007669"/>
    <property type="project" value="UniProtKB-KW"/>
</dbReference>